<evidence type="ECO:0000313" key="3">
    <source>
        <dbReference type="Proteomes" id="UP000614200"/>
    </source>
</evidence>
<dbReference type="Proteomes" id="UP000614200">
    <property type="component" value="Unassembled WGS sequence"/>
</dbReference>
<keyword evidence="3" id="KW-1185">Reference proteome</keyword>
<feature type="signal peptide" evidence="1">
    <location>
        <begin position="1"/>
        <end position="20"/>
    </location>
</feature>
<protein>
    <recommendedName>
        <fullName evidence="4">DUF4829 domain-containing protein</fullName>
    </recommendedName>
</protein>
<feature type="chain" id="PRO_5047525014" description="DUF4829 domain-containing protein" evidence="1">
    <location>
        <begin position="21"/>
        <end position="149"/>
    </location>
</feature>
<gene>
    <name evidence="2" type="ORF">ISU02_23675</name>
</gene>
<keyword evidence="1" id="KW-0732">Signal</keyword>
<dbReference type="EMBL" id="JADKNH010000042">
    <property type="protein sequence ID" value="MBF4696110.1"/>
    <property type="molecule type" value="Genomic_DNA"/>
</dbReference>
<evidence type="ECO:0000313" key="2">
    <source>
        <dbReference type="EMBL" id="MBF4696110.1"/>
    </source>
</evidence>
<organism evidence="2 3">
    <name type="scientific">Fusibacter ferrireducens</name>
    <dbReference type="NCBI Taxonomy" id="2785058"/>
    <lineage>
        <taxon>Bacteria</taxon>
        <taxon>Bacillati</taxon>
        <taxon>Bacillota</taxon>
        <taxon>Clostridia</taxon>
        <taxon>Eubacteriales</taxon>
        <taxon>Eubacteriales Family XII. Incertae Sedis</taxon>
        <taxon>Fusibacter</taxon>
    </lineage>
</organism>
<accession>A0ABS0A096</accession>
<evidence type="ECO:0000256" key="1">
    <source>
        <dbReference type="SAM" id="SignalP"/>
    </source>
</evidence>
<reference evidence="2 3" key="1">
    <citation type="submission" date="2020-11" db="EMBL/GenBank/DDBJ databases">
        <title>Fusibacter basophilias sp. nov.</title>
        <authorList>
            <person name="Qiu D."/>
        </authorList>
    </citation>
    <scope>NUCLEOTIDE SEQUENCE [LARGE SCALE GENOMIC DNA]</scope>
    <source>
        <strain evidence="2 3">Q10-2</strain>
    </source>
</reference>
<evidence type="ECO:0008006" key="4">
    <source>
        <dbReference type="Google" id="ProtNLM"/>
    </source>
</evidence>
<comment type="caution">
    <text evidence="2">The sequence shown here is derived from an EMBL/GenBank/DDBJ whole genome shotgun (WGS) entry which is preliminary data.</text>
</comment>
<proteinExistence type="predicted"/>
<sequence length="149" mass="17640">MRKIRLILMMVILCCSCSQSNIEKETETDIIDKKVEEKEKFLSAIQISDMFINAYQNMNIEKMESFLSEDYYIEDEKILNSNNDFKIPIIGYQRAIDDIVLNGYSLNTDDGTMWIQYHIRSYETNQTFLLGITLEYRSYDWIIINLEVS</sequence>
<dbReference type="RefSeq" id="WP_194704345.1">
    <property type="nucleotide sequence ID" value="NZ_JADKNH010000042.1"/>
</dbReference>
<name>A0ABS0A096_9FIRM</name>